<proteinExistence type="predicted"/>
<sequence length="18" mass="2189">MLWASRRPKLKLEPDNFS</sequence>
<dbReference type="Proteomes" id="UP000032142">
    <property type="component" value="Unassembled WGS sequence"/>
</dbReference>
<evidence type="ECO:0000313" key="2">
    <source>
        <dbReference type="Proteomes" id="UP000032142"/>
    </source>
</evidence>
<organism evidence="1 2">
    <name type="scientific">Gossypium arboreum</name>
    <name type="common">Tree cotton</name>
    <name type="synonym">Gossypium nanking</name>
    <dbReference type="NCBI Taxonomy" id="29729"/>
    <lineage>
        <taxon>Eukaryota</taxon>
        <taxon>Viridiplantae</taxon>
        <taxon>Streptophyta</taxon>
        <taxon>Embryophyta</taxon>
        <taxon>Tracheophyta</taxon>
        <taxon>Spermatophyta</taxon>
        <taxon>Magnoliopsida</taxon>
        <taxon>eudicotyledons</taxon>
        <taxon>Gunneridae</taxon>
        <taxon>Pentapetalae</taxon>
        <taxon>rosids</taxon>
        <taxon>malvids</taxon>
        <taxon>Malvales</taxon>
        <taxon>Malvaceae</taxon>
        <taxon>Malvoideae</taxon>
        <taxon>Gossypium</taxon>
    </lineage>
</organism>
<dbReference type="EMBL" id="KN400426">
    <property type="protein sequence ID" value="KHG13884.1"/>
    <property type="molecule type" value="Genomic_DNA"/>
</dbReference>
<evidence type="ECO:0000313" key="1">
    <source>
        <dbReference type="EMBL" id="KHG13884.1"/>
    </source>
</evidence>
<dbReference type="AlphaFoldDB" id="A0A0B0NQ23"/>
<keyword evidence="2" id="KW-1185">Reference proteome</keyword>
<name>A0A0B0NQ23_GOSAR</name>
<gene>
    <name evidence="1" type="ORF">F383_18560</name>
</gene>
<reference evidence="2" key="1">
    <citation type="submission" date="2014-09" db="EMBL/GenBank/DDBJ databases">
        <authorList>
            <person name="Mudge J."/>
            <person name="Ramaraj T."/>
            <person name="Lindquist I.E."/>
            <person name="Bharti A.K."/>
            <person name="Sundararajan A."/>
            <person name="Cameron C.T."/>
            <person name="Woodward J.E."/>
            <person name="May G.D."/>
            <person name="Brubaker C."/>
            <person name="Broadhvest J."/>
            <person name="Wilkins T.A."/>
        </authorList>
    </citation>
    <scope>NUCLEOTIDE SEQUENCE</scope>
    <source>
        <strain evidence="2">cv. AKA8401</strain>
    </source>
</reference>
<accession>A0A0B0NQ23</accession>
<protein>
    <submittedName>
        <fullName evidence="1">Uncharacterized protein</fullName>
    </submittedName>
</protein>